<proteinExistence type="predicted"/>
<evidence type="ECO:0000256" key="1">
    <source>
        <dbReference type="SAM" id="MobiDB-lite"/>
    </source>
</evidence>
<dbReference type="STRING" id="1802271.A3C11_00665"/>
<organism evidence="2 3">
    <name type="scientific">Candidatus Sungbacteria bacterium RIFCSPHIGHO2_02_FULL_49_12</name>
    <dbReference type="NCBI Taxonomy" id="1802271"/>
    <lineage>
        <taxon>Bacteria</taxon>
        <taxon>Candidatus Sungiibacteriota</taxon>
    </lineage>
</organism>
<dbReference type="EMBL" id="MHQJ01000053">
    <property type="protein sequence ID" value="OHA00268.1"/>
    <property type="molecule type" value="Genomic_DNA"/>
</dbReference>
<protein>
    <submittedName>
        <fullName evidence="2">Uncharacterized protein</fullName>
    </submittedName>
</protein>
<evidence type="ECO:0000313" key="2">
    <source>
        <dbReference type="EMBL" id="OHA00268.1"/>
    </source>
</evidence>
<comment type="caution">
    <text evidence="2">The sequence shown here is derived from an EMBL/GenBank/DDBJ whole genome shotgun (WGS) entry which is preliminary data.</text>
</comment>
<reference evidence="2 3" key="1">
    <citation type="journal article" date="2016" name="Nat. Commun.">
        <title>Thousands of microbial genomes shed light on interconnected biogeochemical processes in an aquifer system.</title>
        <authorList>
            <person name="Anantharaman K."/>
            <person name="Brown C.T."/>
            <person name="Hug L.A."/>
            <person name="Sharon I."/>
            <person name="Castelle C.J."/>
            <person name="Probst A.J."/>
            <person name="Thomas B.C."/>
            <person name="Singh A."/>
            <person name="Wilkins M.J."/>
            <person name="Karaoz U."/>
            <person name="Brodie E.L."/>
            <person name="Williams K.H."/>
            <person name="Hubbard S.S."/>
            <person name="Banfield J.F."/>
        </authorList>
    </citation>
    <scope>NUCLEOTIDE SEQUENCE [LARGE SCALE GENOMIC DNA]</scope>
</reference>
<feature type="region of interest" description="Disordered" evidence="1">
    <location>
        <begin position="1"/>
        <end position="41"/>
    </location>
</feature>
<feature type="compositionally biased region" description="Acidic residues" evidence="1">
    <location>
        <begin position="1"/>
        <end position="10"/>
    </location>
</feature>
<evidence type="ECO:0000313" key="3">
    <source>
        <dbReference type="Proteomes" id="UP000177362"/>
    </source>
</evidence>
<name>A0A1G2KLE6_9BACT</name>
<gene>
    <name evidence="2" type="ORF">A3C11_00665</name>
</gene>
<dbReference type="AlphaFoldDB" id="A0A1G2KLE6"/>
<sequence>MTEQSPEELEPSASQESHGAEETPEAISESEMMEEGRKHLDTFPLMVWQRQKELERMRQDPASDSERAATLEIEIAELSDQIDYWCELIGVQVGSLGFRGYTEEEAAEEAKILKGMVDSGEVADYSSAEKEHAKRTIEDLLQMGKGWEAIRMGVESKFIGDDIVMDALDVVAEARAFARERGDTAEVERLTEELRRIEEWRGL</sequence>
<accession>A0A1G2KLE6</accession>
<dbReference type="Proteomes" id="UP000177362">
    <property type="component" value="Unassembled WGS sequence"/>
</dbReference>